<comment type="caution">
    <text evidence="5">The sequence shown here is derived from an EMBL/GenBank/DDBJ whole genome shotgun (WGS) entry which is preliminary data.</text>
</comment>
<keyword evidence="6" id="KW-1185">Reference proteome</keyword>
<proteinExistence type="predicted"/>
<keyword evidence="3" id="KW-0812">Transmembrane</keyword>
<dbReference type="EMBL" id="ARXS01000016">
    <property type="protein sequence ID" value="MCU5783427.1"/>
    <property type="molecule type" value="Genomic_DNA"/>
</dbReference>
<accession>A0ABT2R0X0</accession>
<evidence type="ECO:0000259" key="4">
    <source>
        <dbReference type="Pfam" id="PF08797"/>
    </source>
</evidence>
<gene>
    <name evidence="5" type="ORF">MA04_02727</name>
</gene>
<evidence type="ECO:0000313" key="6">
    <source>
        <dbReference type="Proteomes" id="UP001064106"/>
    </source>
</evidence>
<keyword evidence="1" id="KW-0479">Metal-binding</keyword>
<dbReference type="Gene3D" id="3.30.70.2330">
    <property type="match status" value="1"/>
</dbReference>
<evidence type="ECO:0000256" key="1">
    <source>
        <dbReference type="ARBA" id="ARBA00022723"/>
    </source>
</evidence>
<feature type="domain" description="HIRAN" evidence="4">
    <location>
        <begin position="80"/>
        <end position="119"/>
    </location>
</feature>
<protein>
    <recommendedName>
        <fullName evidence="4">HIRAN domain-containing protein</fullName>
    </recommendedName>
</protein>
<organism evidence="5 6">
    <name type="scientific">Alloalcanivorax balearicus MACL04</name>
    <dbReference type="NCBI Taxonomy" id="1177182"/>
    <lineage>
        <taxon>Bacteria</taxon>
        <taxon>Pseudomonadati</taxon>
        <taxon>Pseudomonadota</taxon>
        <taxon>Gammaproteobacteria</taxon>
        <taxon>Oceanospirillales</taxon>
        <taxon>Alcanivoracaceae</taxon>
        <taxon>Alloalcanivorax</taxon>
    </lineage>
</organism>
<evidence type="ECO:0000256" key="2">
    <source>
        <dbReference type="ARBA" id="ARBA00022801"/>
    </source>
</evidence>
<keyword evidence="2" id="KW-0378">Hydrolase</keyword>
<dbReference type="InterPro" id="IPR014905">
    <property type="entry name" value="HIRAN"/>
</dbReference>
<sequence length="158" mass="17910">MLMEWIALILAMALILALVFFTNWIIMLFRKKTKKIYHEAQIRAGGEFDIDVVGESHYQDNLEIVASESGRGRDDDLQAWVVPEPDNPHDKNACAIYIDDLKVGYLRRQNAKEFKELIKLLDLDKYSKIGVKARLVGGTNSKPSFGVILDMPALDSLD</sequence>
<name>A0ABT2R0X0_9GAMM</name>
<reference evidence="5" key="1">
    <citation type="submission" date="2012-09" db="EMBL/GenBank/DDBJ databases">
        <title>Genome Sequence of alkane-degrading Bacterium Alcanivorax balearicus MACL04.</title>
        <authorList>
            <person name="Lai Q."/>
            <person name="Shao Z."/>
        </authorList>
    </citation>
    <scope>NUCLEOTIDE SEQUENCE</scope>
    <source>
        <strain evidence="5">MACL04</strain>
    </source>
</reference>
<dbReference type="Pfam" id="PF08797">
    <property type="entry name" value="HIRAN"/>
    <property type="match status" value="1"/>
</dbReference>
<keyword evidence="3" id="KW-0472">Membrane</keyword>
<evidence type="ECO:0000313" key="5">
    <source>
        <dbReference type="EMBL" id="MCU5783427.1"/>
    </source>
</evidence>
<dbReference type="Proteomes" id="UP001064106">
    <property type="component" value="Unassembled WGS sequence"/>
</dbReference>
<feature type="transmembrane region" description="Helical" evidence="3">
    <location>
        <begin position="6"/>
        <end position="29"/>
    </location>
</feature>
<evidence type="ECO:0000256" key="3">
    <source>
        <dbReference type="SAM" id="Phobius"/>
    </source>
</evidence>
<keyword evidence="3" id="KW-1133">Transmembrane helix</keyword>